<organism evidence="2 3">
    <name type="scientific">Flexivirga oryzae</name>
    <dbReference type="NCBI Taxonomy" id="1794944"/>
    <lineage>
        <taxon>Bacteria</taxon>
        <taxon>Bacillati</taxon>
        <taxon>Actinomycetota</taxon>
        <taxon>Actinomycetes</taxon>
        <taxon>Micrococcales</taxon>
        <taxon>Dermacoccaceae</taxon>
        <taxon>Flexivirga</taxon>
    </lineage>
</organism>
<dbReference type="RefSeq" id="WP_183321448.1">
    <property type="nucleotide sequence ID" value="NZ_JACHVQ010000002.1"/>
</dbReference>
<dbReference type="InterPro" id="IPR009061">
    <property type="entry name" value="DNA-bd_dom_put_sf"/>
</dbReference>
<dbReference type="InterPro" id="IPR010093">
    <property type="entry name" value="SinI_DNA-bd"/>
</dbReference>
<dbReference type="InterPro" id="IPR041657">
    <property type="entry name" value="HTH_17"/>
</dbReference>
<dbReference type="Pfam" id="PF12728">
    <property type="entry name" value="HTH_17"/>
    <property type="match status" value="1"/>
</dbReference>
<dbReference type="EMBL" id="JACHVQ010000002">
    <property type="protein sequence ID" value="MBB2893087.1"/>
    <property type="molecule type" value="Genomic_DNA"/>
</dbReference>
<dbReference type="Proteomes" id="UP000559182">
    <property type="component" value="Unassembled WGS sequence"/>
</dbReference>
<dbReference type="AlphaFoldDB" id="A0A839N738"/>
<keyword evidence="3" id="KW-1185">Reference proteome</keyword>
<comment type="caution">
    <text evidence="2">The sequence shown here is derived from an EMBL/GenBank/DDBJ whole genome shotgun (WGS) entry which is preliminary data.</text>
</comment>
<accession>A0A839N738</accession>
<dbReference type="GO" id="GO:0003677">
    <property type="term" value="F:DNA binding"/>
    <property type="evidence" value="ECO:0007669"/>
    <property type="project" value="InterPro"/>
</dbReference>
<sequence>MPTTSTPRRQFETLADAAERTGLSTRTIRRRIAAGQLPAYRSGPRVLRVDPADVDRLMVLIPTA</sequence>
<protein>
    <submittedName>
        <fullName evidence="2">Excisionase family DNA binding protein</fullName>
    </submittedName>
</protein>
<evidence type="ECO:0000259" key="1">
    <source>
        <dbReference type="Pfam" id="PF12728"/>
    </source>
</evidence>
<name>A0A839N738_9MICO</name>
<proteinExistence type="predicted"/>
<feature type="domain" description="Helix-turn-helix" evidence="1">
    <location>
        <begin position="13"/>
        <end position="58"/>
    </location>
</feature>
<reference evidence="2 3" key="1">
    <citation type="submission" date="2020-08" db="EMBL/GenBank/DDBJ databases">
        <title>Sequencing the genomes of 1000 actinobacteria strains.</title>
        <authorList>
            <person name="Klenk H.-P."/>
        </authorList>
    </citation>
    <scope>NUCLEOTIDE SEQUENCE [LARGE SCALE GENOMIC DNA]</scope>
    <source>
        <strain evidence="2 3">DSM 105369</strain>
    </source>
</reference>
<dbReference type="NCBIfam" id="TIGR01764">
    <property type="entry name" value="excise"/>
    <property type="match status" value="1"/>
</dbReference>
<evidence type="ECO:0000313" key="3">
    <source>
        <dbReference type="Proteomes" id="UP000559182"/>
    </source>
</evidence>
<evidence type="ECO:0000313" key="2">
    <source>
        <dbReference type="EMBL" id="MBB2893087.1"/>
    </source>
</evidence>
<dbReference type="SUPFAM" id="SSF46955">
    <property type="entry name" value="Putative DNA-binding domain"/>
    <property type="match status" value="1"/>
</dbReference>
<gene>
    <name evidence="2" type="ORF">FHU39_003105</name>
</gene>